<keyword evidence="3" id="KW-1185">Reference proteome</keyword>
<keyword evidence="1" id="KW-0472">Membrane</keyword>
<evidence type="ECO:0000313" key="2">
    <source>
        <dbReference type="EMBL" id="ABU23923.1"/>
    </source>
</evidence>
<keyword evidence="1" id="KW-1133">Transmembrane helix</keyword>
<keyword evidence="1" id="KW-0812">Transmembrane</keyword>
<accession>A7MDI5</accession>
<evidence type="ECO:0000256" key="1">
    <source>
        <dbReference type="SAM" id="Phobius"/>
    </source>
</evidence>
<name>A7MDI5_PROMT</name>
<proteinExistence type="predicted"/>
<protein>
    <submittedName>
        <fullName evidence="2">Uncharacterized protein</fullName>
    </submittedName>
</protein>
<dbReference type="Proteomes" id="UP000002535">
    <property type="component" value="Chromosome"/>
</dbReference>
<feature type="transmembrane region" description="Helical" evidence="1">
    <location>
        <begin position="6"/>
        <end position="26"/>
    </location>
</feature>
<organism evidence="2 3">
    <name type="scientific">Prochlorococcus marinus (strain NATL2A)</name>
    <dbReference type="NCBI Taxonomy" id="59920"/>
    <lineage>
        <taxon>Bacteria</taxon>
        <taxon>Bacillati</taxon>
        <taxon>Cyanobacteriota</taxon>
        <taxon>Cyanophyceae</taxon>
        <taxon>Synechococcales</taxon>
        <taxon>Prochlorococcaceae</taxon>
        <taxon>Prochlorococcus</taxon>
    </lineage>
</organism>
<reference evidence="2 3" key="1">
    <citation type="journal article" date="2007" name="PLoS Genet.">
        <title>Patterns and implications of gene gain and loss in the evolution of Prochlorococcus.</title>
        <authorList>
            <person name="Kettler G.C."/>
            <person name="Martiny A.C."/>
            <person name="Huang K."/>
            <person name="Zucker J."/>
            <person name="Coleman M.L."/>
            <person name="Rodrigue S."/>
            <person name="Chen F."/>
            <person name="Lapidus A."/>
            <person name="Ferriera S."/>
            <person name="Johnson J."/>
            <person name="Steglich C."/>
            <person name="Church G.M."/>
            <person name="Richardson P."/>
            <person name="Chisholm S.W."/>
        </authorList>
    </citation>
    <scope>NUCLEOTIDE SEQUENCE [LARGE SCALE GENOMIC DNA]</scope>
    <source>
        <strain evidence="2 3">NATL2A</strain>
    </source>
</reference>
<evidence type="ECO:0000313" key="3">
    <source>
        <dbReference type="Proteomes" id="UP000002535"/>
    </source>
</evidence>
<dbReference type="HOGENOM" id="CLU_3375274_0_0_3"/>
<dbReference type="KEGG" id="pmn:PMN2A_1991"/>
<sequence>MEKWETKIIIFVMFAVLAIGSIAPLIRMISDRIS</sequence>
<dbReference type="AlphaFoldDB" id="A7MDI5"/>
<dbReference type="EMBL" id="CP000095">
    <property type="protein sequence ID" value="ABU23923.1"/>
    <property type="molecule type" value="Genomic_DNA"/>
</dbReference>
<gene>
    <name evidence="2" type="ordered locus">PMN2A_1991</name>
</gene>